<dbReference type="GO" id="GO:0061711">
    <property type="term" value="F:tRNA N(6)-L-threonylcarbamoyladenine synthase activity"/>
    <property type="evidence" value="ECO:0007669"/>
    <property type="project" value="UniProtKB-EC"/>
</dbReference>
<feature type="binding site" evidence="7">
    <location>
        <position position="165"/>
    </location>
    <ligand>
        <name>substrate</name>
    </ligand>
</feature>
<evidence type="ECO:0000256" key="1">
    <source>
        <dbReference type="ARBA" id="ARBA00022679"/>
    </source>
</evidence>
<dbReference type="InterPro" id="IPR000905">
    <property type="entry name" value="Gcp-like_dom"/>
</dbReference>
<feature type="binding site" evidence="7">
    <location>
        <begin position="132"/>
        <end position="136"/>
    </location>
    <ligand>
        <name>substrate</name>
    </ligand>
</feature>
<keyword evidence="4 7" id="KW-0408">Iron</keyword>
<evidence type="ECO:0000313" key="10">
    <source>
        <dbReference type="Proteomes" id="UP000249746"/>
    </source>
</evidence>
<evidence type="ECO:0000256" key="6">
    <source>
        <dbReference type="ARBA" id="ARBA00048117"/>
    </source>
</evidence>
<keyword evidence="2 7" id="KW-0819">tRNA processing</keyword>
<dbReference type="RefSeq" id="WP_111229910.1">
    <property type="nucleotide sequence ID" value="NZ_NBIU01000015.1"/>
</dbReference>
<evidence type="ECO:0000256" key="4">
    <source>
        <dbReference type="ARBA" id="ARBA00023004"/>
    </source>
</evidence>
<feature type="binding site" evidence="7">
    <location>
        <position position="284"/>
    </location>
    <ligand>
        <name>substrate</name>
    </ligand>
</feature>
<feature type="binding site" evidence="7">
    <location>
        <position position="110"/>
    </location>
    <ligand>
        <name>Fe cation</name>
        <dbReference type="ChEBI" id="CHEBI:24875"/>
    </ligand>
</feature>
<comment type="subcellular location">
    <subcellularLocation>
        <location evidence="7">Cytoplasm</location>
    </subcellularLocation>
</comment>
<keyword evidence="10" id="KW-1185">Reference proteome</keyword>
<evidence type="ECO:0000256" key="7">
    <source>
        <dbReference type="HAMAP-Rule" id="MF_01445"/>
    </source>
</evidence>
<comment type="similarity">
    <text evidence="7">Belongs to the KAE1 / TsaD family.</text>
</comment>
<dbReference type="EMBL" id="NBIU01000015">
    <property type="protein sequence ID" value="PZT48022.1"/>
    <property type="molecule type" value="Genomic_DNA"/>
</dbReference>
<dbReference type="NCBIfam" id="TIGR03723">
    <property type="entry name" value="T6A_TsaD_YgjD"/>
    <property type="match status" value="1"/>
</dbReference>
<dbReference type="OrthoDB" id="9806197at2"/>
<evidence type="ECO:0000256" key="5">
    <source>
        <dbReference type="ARBA" id="ARBA00023315"/>
    </source>
</evidence>
<dbReference type="PROSITE" id="PS01016">
    <property type="entry name" value="GLYCOPROTEASE"/>
    <property type="match status" value="1"/>
</dbReference>
<evidence type="ECO:0000256" key="2">
    <source>
        <dbReference type="ARBA" id="ARBA00022694"/>
    </source>
</evidence>
<evidence type="ECO:0000256" key="3">
    <source>
        <dbReference type="ARBA" id="ARBA00022723"/>
    </source>
</evidence>
<dbReference type="GO" id="GO:0005506">
    <property type="term" value="F:iron ion binding"/>
    <property type="evidence" value="ECO:0007669"/>
    <property type="project" value="UniProtKB-UniRule"/>
</dbReference>
<comment type="caution">
    <text evidence="9">The sequence shown here is derived from an EMBL/GenBank/DDBJ whole genome shotgun (WGS) entry which is preliminary data.</text>
</comment>
<gene>
    <name evidence="7" type="primary">tsaD</name>
    <name evidence="9" type="ORF">B6S12_06035</name>
</gene>
<dbReference type="Pfam" id="PF00814">
    <property type="entry name" value="TsaD"/>
    <property type="match status" value="1"/>
</dbReference>
<keyword evidence="5 7" id="KW-0012">Acyltransferase</keyword>
<dbReference type="EC" id="2.3.1.234" evidence="7"/>
<evidence type="ECO:0000259" key="8">
    <source>
        <dbReference type="Pfam" id="PF00814"/>
    </source>
</evidence>
<comment type="function">
    <text evidence="7">Required for the formation of a threonylcarbamoyl group on adenosine at position 37 (t(6)A37) in tRNAs that read codons beginning with adenine. Is involved in the transfer of the threonylcarbamoyl moiety of threonylcarbamoyl-AMP (TC-AMP) to the N6 group of A37, together with TsaE and TsaB. TsaD likely plays a direct catalytic role in this reaction.</text>
</comment>
<evidence type="ECO:0000313" key="9">
    <source>
        <dbReference type="EMBL" id="PZT48022.1"/>
    </source>
</evidence>
<dbReference type="InterPro" id="IPR017860">
    <property type="entry name" value="Peptidase_M22_CS"/>
</dbReference>
<dbReference type="AlphaFoldDB" id="A0A2W6MUD7"/>
<dbReference type="NCBIfam" id="TIGR00329">
    <property type="entry name" value="gcp_kae1"/>
    <property type="match status" value="1"/>
</dbReference>
<dbReference type="HAMAP" id="MF_01445">
    <property type="entry name" value="TsaD"/>
    <property type="match status" value="1"/>
</dbReference>
<keyword evidence="1 7" id="KW-0808">Transferase</keyword>
<dbReference type="Proteomes" id="UP000249746">
    <property type="component" value="Unassembled WGS sequence"/>
</dbReference>
<feature type="binding site" evidence="7">
    <location>
        <position position="182"/>
    </location>
    <ligand>
        <name>substrate</name>
    </ligand>
</feature>
<keyword evidence="3 7" id="KW-0479">Metal-binding</keyword>
<dbReference type="GO" id="GO:0005737">
    <property type="term" value="C:cytoplasm"/>
    <property type="evidence" value="ECO:0007669"/>
    <property type="project" value="UniProtKB-SubCell"/>
</dbReference>
<dbReference type="PRINTS" id="PR00789">
    <property type="entry name" value="OSIALOPTASE"/>
</dbReference>
<name>A0A2W6MUD7_9HELI</name>
<feature type="binding site" evidence="7">
    <location>
        <position position="114"/>
    </location>
    <ligand>
        <name>Fe cation</name>
        <dbReference type="ChEBI" id="CHEBI:24875"/>
    </ligand>
</feature>
<sequence>MQGLILSIESSCDDSSIALTQIIDKKLIFHQKISQEKEHSNYGGVVPELASRLHAEALPLILEKTKPFLERVQAVAITTEPGLNITLLEGLMMAKTLAFCLNVPLIAVNHLKGHLYSLFLEKEAIFPLGVLLVSGGHTMLIEAKSFHEIKIVARSIDDSFGESFDKVAKMLDLGYPGGPVVEKYAKNGNADFFKLPLPLNSRAKFAFSFSGLKNAVRLEIEKFKAKGGFEDREKLEIFRANLCASFQKVACTHLLQKCKIFFEENKSQRDSWEHFAIVGGASANLFLREELQKMCESYTKNLLLAPLEFCSDNAAMIGRVGIESYLREEFSSPFSVKTKPKVDDFNANFSEDI</sequence>
<dbReference type="GO" id="GO:0002949">
    <property type="term" value="P:tRNA threonylcarbamoyladenosine modification"/>
    <property type="evidence" value="ECO:0007669"/>
    <property type="project" value="UniProtKB-UniRule"/>
</dbReference>
<dbReference type="InterPro" id="IPR017861">
    <property type="entry name" value="KAE1/TsaD"/>
</dbReference>
<dbReference type="Gene3D" id="3.30.420.40">
    <property type="match status" value="2"/>
</dbReference>
<dbReference type="SUPFAM" id="SSF53067">
    <property type="entry name" value="Actin-like ATPase domain"/>
    <property type="match status" value="2"/>
</dbReference>
<dbReference type="PANTHER" id="PTHR11735:SF6">
    <property type="entry name" value="TRNA N6-ADENOSINE THREONYLCARBAMOYLTRANSFERASE, MITOCHONDRIAL"/>
    <property type="match status" value="1"/>
</dbReference>
<protein>
    <recommendedName>
        <fullName evidence="7">tRNA N6-adenosine threonylcarbamoyltransferase</fullName>
        <ecNumber evidence="7">2.3.1.234</ecNumber>
    </recommendedName>
    <alternativeName>
        <fullName evidence="7">N6-L-threonylcarbamoyladenine synthase</fullName>
        <shortName evidence="7">t(6)A synthase</shortName>
    </alternativeName>
    <alternativeName>
        <fullName evidence="7">t(6)A37 threonylcarbamoyladenosine biosynthesis protein TsaD</fullName>
    </alternativeName>
    <alternativeName>
        <fullName evidence="7">tRNA threonylcarbamoyladenosine biosynthesis protein TsaD</fullName>
    </alternativeName>
</protein>
<comment type="cofactor">
    <cofactor evidence="7">
        <name>Fe(2+)</name>
        <dbReference type="ChEBI" id="CHEBI:29033"/>
    </cofactor>
    <text evidence="7">Binds 1 Fe(2+) ion per subunit.</text>
</comment>
<organism evidence="9 10">
    <name type="scientific">Helicobacter valdiviensis</name>
    <dbReference type="NCBI Taxonomy" id="1458358"/>
    <lineage>
        <taxon>Bacteria</taxon>
        <taxon>Pseudomonadati</taxon>
        <taxon>Campylobacterota</taxon>
        <taxon>Epsilonproteobacteria</taxon>
        <taxon>Campylobacterales</taxon>
        <taxon>Helicobacteraceae</taxon>
        <taxon>Helicobacter</taxon>
    </lineage>
</organism>
<feature type="binding site" evidence="7">
    <location>
        <position position="312"/>
    </location>
    <ligand>
        <name>Fe cation</name>
        <dbReference type="ChEBI" id="CHEBI:24875"/>
    </ligand>
</feature>
<dbReference type="InterPro" id="IPR043129">
    <property type="entry name" value="ATPase_NBD"/>
</dbReference>
<feature type="binding site" evidence="7">
    <location>
        <position position="178"/>
    </location>
    <ligand>
        <name>substrate</name>
    </ligand>
</feature>
<accession>A0A2W6MUD7</accession>
<proteinExistence type="inferred from homology"/>
<dbReference type="PANTHER" id="PTHR11735">
    <property type="entry name" value="TRNA N6-ADENOSINE THREONYLCARBAMOYLTRANSFERASE"/>
    <property type="match status" value="1"/>
</dbReference>
<reference evidence="9 10" key="1">
    <citation type="submission" date="2017-03" db="EMBL/GenBank/DDBJ databases">
        <title>Genomic and clinical evidence uncovers the enterohepatic species Helicobacter valdiviensis as a potential human intestinal pathogen.</title>
        <authorList>
            <person name="Fresia P."/>
            <person name="Jara R."/>
            <person name="Sierra R."/>
            <person name="Ferres I."/>
            <person name="Greif G."/>
            <person name="Iraola G."/>
            <person name="Collado L."/>
        </authorList>
    </citation>
    <scope>NUCLEOTIDE SEQUENCE [LARGE SCALE GENOMIC DNA]</scope>
    <source>
        <strain evidence="9 10">WBE14</strain>
    </source>
</reference>
<comment type="catalytic activity">
    <reaction evidence="6 7">
        <text>L-threonylcarbamoyladenylate + adenosine(37) in tRNA = N(6)-L-threonylcarbamoyladenosine(37) in tRNA + AMP + H(+)</text>
        <dbReference type="Rhea" id="RHEA:37059"/>
        <dbReference type="Rhea" id="RHEA-COMP:10162"/>
        <dbReference type="Rhea" id="RHEA-COMP:10163"/>
        <dbReference type="ChEBI" id="CHEBI:15378"/>
        <dbReference type="ChEBI" id="CHEBI:73682"/>
        <dbReference type="ChEBI" id="CHEBI:74411"/>
        <dbReference type="ChEBI" id="CHEBI:74418"/>
        <dbReference type="ChEBI" id="CHEBI:456215"/>
        <dbReference type="EC" id="2.3.1.234"/>
    </reaction>
</comment>
<feature type="domain" description="Gcp-like" evidence="8">
    <location>
        <begin position="27"/>
        <end position="318"/>
    </location>
</feature>
<dbReference type="InterPro" id="IPR022450">
    <property type="entry name" value="TsaD"/>
</dbReference>
<keyword evidence="7" id="KW-0963">Cytoplasm</keyword>